<dbReference type="InterPro" id="IPR045335">
    <property type="entry name" value="FtsQ_C_sf"/>
</dbReference>
<evidence type="ECO:0000256" key="6">
    <source>
        <dbReference type="ARBA" id="ARBA00022989"/>
    </source>
</evidence>
<dbReference type="InterPro" id="IPR005548">
    <property type="entry name" value="Cell_div_FtsQ/DivIB_C"/>
</dbReference>
<dbReference type="AlphaFoldDB" id="A0A3B0SF14"/>
<dbReference type="PANTHER" id="PTHR35851">
    <property type="entry name" value="CELL DIVISION PROTEIN FTSQ"/>
    <property type="match status" value="1"/>
</dbReference>
<evidence type="ECO:0000259" key="9">
    <source>
        <dbReference type="PROSITE" id="PS51779"/>
    </source>
</evidence>
<dbReference type="EMBL" id="UOEG01000248">
    <property type="protein sequence ID" value="VAW02920.1"/>
    <property type="molecule type" value="Genomic_DNA"/>
</dbReference>
<evidence type="ECO:0000256" key="8">
    <source>
        <dbReference type="ARBA" id="ARBA00023306"/>
    </source>
</evidence>
<dbReference type="HAMAP" id="MF_00911">
    <property type="entry name" value="FtsQ_subfam"/>
    <property type="match status" value="1"/>
</dbReference>
<evidence type="ECO:0000256" key="7">
    <source>
        <dbReference type="ARBA" id="ARBA00023136"/>
    </source>
</evidence>
<dbReference type="GO" id="GO:0016020">
    <property type="term" value="C:membrane"/>
    <property type="evidence" value="ECO:0007669"/>
    <property type="project" value="UniProtKB-SubCell"/>
</dbReference>
<keyword evidence="7" id="KW-0472">Membrane</keyword>
<evidence type="ECO:0000256" key="2">
    <source>
        <dbReference type="ARBA" id="ARBA00022475"/>
    </source>
</evidence>
<evidence type="ECO:0000256" key="3">
    <source>
        <dbReference type="ARBA" id="ARBA00022519"/>
    </source>
</evidence>
<proteinExistence type="inferred from homology"/>
<dbReference type="Gene3D" id="3.40.50.11690">
    <property type="entry name" value="Cell division protein FtsQ/DivIB"/>
    <property type="match status" value="1"/>
</dbReference>
<evidence type="ECO:0000313" key="10">
    <source>
        <dbReference type="EMBL" id="VAW02920.1"/>
    </source>
</evidence>
<name>A0A3B0SF14_9ZZZZ</name>
<gene>
    <name evidence="10" type="ORF">MNBD_ALPHA07-1953</name>
</gene>
<keyword evidence="2" id="KW-1003">Cell membrane</keyword>
<feature type="domain" description="POTRA" evidence="9">
    <location>
        <begin position="76"/>
        <end position="144"/>
    </location>
</feature>
<evidence type="ECO:0000256" key="4">
    <source>
        <dbReference type="ARBA" id="ARBA00022618"/>
    </source>
</evidence>
<keyword evidence="4 10" id="KW-0132">Cell division</keyword>
<dbReference type="GO" id="GO:0090529">
    <property type="term" value="P:cell septum assembly"/>
    <property type="evidence" value="ECO:0007669"/>
    <property type="project" value="InterPro"/>
</dbReference>
<dbReference type="Pfam" id="PF03799">
    <property type="entry name" value="FtsQ_DivIB_C"/>
    <property type="match status" value="1"/>
</dbReference>
<keyword evidence="6" id="KW-1133">Transmembrane helix</keyword>
<dbReference type="InterPro" id="IPR034746">
    <property type="entry name" value="POTRA"/>
</dbReference>
<comment type="subcellular location">
    <subcellularLocation>
        <location evidence="1">Membrane</location>
    </subcellularLocation>
</comment>
<protein>
    <submittedName>
        <fullName evidence="10">Cell division protein FtsQ</fullName>
    </submittedName>
</protein>
<dbReference type="PROSITE" id="PS51779">
    <property type="entry name" value="POTRA"/>
    <property type="match status" value="1"/>
</dbReference>
<keyword evidence="3" id="KW-0997">Cell inner membrane</keyword>
<reference evidence="10" key="1">
    <citation type="submission" date="2018-06" db="EMBL/GenBank/DDBJ databases">
        <authorList>
            <person name="Zhirakovskaya E."/>
        </authorList>
    </citation>
    <scope>NUCLEOTIDE SEQUENCE</scope>
</reference>
<keyword evidence="5" id="KW-0812">Transmembrane</keyword>
<evidence type="ECO:0000256" key="1">
    <source>
        <dbReference type="ARBA" id="ARBA00004370"/>
    </source>
</evidence>
<organism evidence="10">
    <name type="scientific">hydrothermal vent metagenome</name>
    <dbReference type="NCBI Taxonomy" id="652676"/>
    <lineage>
        <taxon>unclassified sequences</taxon>
        <taxon>metagenomes</taxon>
        <taxon>ecological metagenomes</taxon>
    </lineage>
</organism>
<sequence length="286" mass="32195">MQQITRPRTDPAPSRWSYRVQRLMLTPGFRMMLRAGLPFFLSLGLGLTYMSDAARQEKFMLALSDIRNQIESRPEFRVDLLTVEGADPTVEAEIREVLPVAFPVSSFDLDLDALRQVIAGLPAVADVTLRVRKGGILVAKLRQRTPVALWQSREGLSIIDIEGARISPIATRMERAGLPIVAGEGADKAIAEAMDILAAATPLEPRLRGLVRMGERRWDLVLDRGQRILLPEENPVQALERVIVLSQVQDMLARDLVVVDMRLAARPTLRMNKYAVEEWWRVKNNQ</sequence>
<dbReference type="InterPro" id="IPR026579">
    <property type="entry name" value="FtsQ"/>
</dbReference>
<accession>A0A3B0SF14</accession>
<keyword evidence="8" id="KW-0131">Cell cycle</keyword>
<evidence type="ECO:0000256" key="5">
    <source>
        <dbReference type="ARBA" id="ARBA00022692"/>
    </source>
</evidence>
<dbReference type="PANTHER" id="PTHR35851:SF1">
    <property type="entry name" value="CELL DIVISION PROTEIN FTSQ"/>
    <property type="match status" value="1"/>
</dbReference>